<dbReference type="OrthoDB" id="9785276at2"/>
<evidence type="ECO:0000313" key="3">
    <source>
        <dbReference type="EMBL" id="AVP97290.1"/>
    </source>
</evidence>
<dbReference type="AlphaFoldDB" id="A0A2P1PR18"/>
<dbReference type="PANTHER" id="PTHR11552">
    <property type="entry name" value="GLUCOSE-METHANOL-CHOLINE GMC OXIDOREDUCTASE"/>
    <property type="match status" value="1"/>
</dbReference>
<dbReference type="InterPro" id="IPR007867">
    <property type="entry name" value="GMC_OxRtase_C"/>
</dbReference>
<name>A0A2P1PR18_9GAMM</name>
<dbReference type="SUPFAM" id="SSF51905">
    <property type="entry name" value="FAD/NAD(P)-binding domain"/>
    <property type="match status" value="1"/>
</dbReference>
<dbReference type="Gene3D" id="3.50.50.60">
    <property type="entry name" value="FAD/NAD(P)-binding domain"/>
    <property type="match status" value="1"/>
</dbReference>
<proteinExistence type="inferred from homology"/>
<dbReference type="PANTHER" id="PTHR11552:SF213">
    <property type="entry name" value="DEHYDROGENASE, PUTATIVE-RELATED"/>
    <property type="match status" value="1"/>
</dbReference>
<sequence>MTDNKAKYEYIVVGSGAGGGTVAARLAELGHSVLLLEAGGDPLKLSGGDPVNPDGNRLPADYQVPVFHAFSSENNAMKWDFFVRHYSDTAEQQKDEKYREYWNGQRVDGVLYPRAGTLGGCTAHNAMITVYPHNEDWDFIATLTGDGSWSADNMRKFFMKMENCQYRPVWRFLSNFGINPTKHGFGGWFKTEVALPVKALAKDEKLLETIAVSAAEAFEHNAEPVERLKWGVEGKGDPNDWRLVSENAVGIHYPPLATDNHARHGTRERVLDVAQRHPDRLTIEMWALATRVLFDDSNRAIGIEFQKGEYLYRASNKPADKDGDVRQVFASREVILAGGAYNTPQLLMLSGIGDKDQLSKFNIPVRVDLPGVGKNLQDRYEVGVVNRMNFPNWEVLKDAKFSPGDPQFEMWQNDRQGVYITNGAVLAVIKKSLKERPLPDLFIFALLGLFKGYFPTYSKLFAEHLNYLTWAILKAHTNNSAGSVTLRSADPRDVPQIDFHYFNEGNDTKGDDLKSVVEGIKFVRKMTAPLIAKGVMAEEELPGKAVQTDEQLADFVKYNAWGHHASCTCPIGPRDKGGVVDGDFQVYGTKGLRIVDASIFPKIPGFFIVTSVYMIAEKAAHVISAAAKR</sequence>
<dbReference type="KEGG" id="xba:C7S18_08835"/>
<reference evidence="3 4" key="2">
    <citation type="submission" date="2018-03" db="EMBL/GenBank/DDBJ databases">
        <authorList>
            <person name="Keele B.F."/>
        </authorList>
    </citation>
    <scope>NUCLEOTIDE SEQUENCE [LARGE SCALE GENOMIC DNA]</scope>
    <source>
        <strain evidence="3 4">D13</strain>
    </source>
</reference>
<evidence type="ECO:0000259" key="2">
    <source>
        <dbReference type="PROSITE" id="PS00624"/>
    </source>
</evidence>
<dbReference type="GO" id="GO:0016614">
    <property type="term" value="F:oxidoreductase activity, acting on CH-OH group of donors"/>
    <property type="evidence" value="ECO:0007669"/>
    <property type="project" value="InterPro"/>
</dbReference>
<feature type="domain" description="Glucose-methanol-choline oxidoreductase N-terminal" evidence="2">
    <location>
        <begin position="339"/>
        <end position="353"/>
    </location>
</feature>
<protein>
    <submittedName>
        <fullName evidence="3">Glucose-methanol-choline oxidoreductase</fullName>
    </submittedName>
</protein>
<dbReference type="InterPro" id="IPR000172">
    <property type="entry name" value="GMC_OxRdtase_N"/>
</dbReference>
<keyword evidence="4" id="KW-1185">Reference proteome</keyword>
<dbReference type="Proteomes" id="UP000241074">
    <property type="component" value="Chromosome"/>
</dbReference>
<accession>A0A2P1PR18</accession>
<organism evidence="3 4">
    <name type="scientific">Ahniella affigens</name>
    <dbReference type="NCBI Taxonomy" id="2021234"/>
    <lineage>
        <taxon>Bacteria</taxon>
        <taxon>Pseudomonadati</taxon>
        <taxon>Pseudomonadota</taxon>
        <taxon>Gammaproteobacteria</taxon>
        <taxon>Lysobacterales</taxon>
        <taxon>Rhodanobacteraceae</taxon>
        <taxon>Ahniella</taxon>
    </lineage>
</organism>
<reference evidence="3 4" key="1">
    <citation type="submission" date="2018-03" db="EMBL/GenBank/DDBJ databases">
        <title>Ahniella affigens gen. nov., sp. nov., a gammaproteobacterium isolated from sandy soil near a stream.</title>
        <authorList>
            <person name="Ko Y."/>
            <person name="Kim J.-H."/>
        </authorList>
    </citation>
    <scope>NUCLEOTIDE SEQUENCE [LARGE SCALE GENOMIC DNA]</scope>
    <source>
        <strain evidence="3 4">D13</strain>
    </source>
</reference>
<dbReference type="SUPFAM" id="SSF54373">
    <property type="entry name" value="FAD-linked reductases, C-terminal domain"/>
    <property type="match status" value="1"/>
</dbReference>
<dbReference type="Pfam" id="PF00732">
    <property type="entry name" value="GMC_oxred_N"/>
    <property type="match status" value="1"/>
</dbReference>
<dbReference type="RefSeq" id="WP_106891214.1">
    <property type="nucleotide sequence ID" value="NZ_CP027860.1"/>
</dbReference>
<evidence type="ECO:0000256" key="1">
    <source>
        <dbReference type="ARBA" id="ARBA00010790"/>
    </source>
</evidence>
<dbReference type="PROSITE" id="PS00624">
    <property type="entry name" value="GMC_OXRED_2"/>
    <property type="match status" value="1"/>
</dbReference>
<dbReference type="Pfam" id="PF05199">
    <property type="entry name" value="GMC_oxred_C"/>
    <property type="match status" value="1"/>
</dbReference>
<dbReference type="InterPro" id="IPR012132">
    <property type="entry name" value="GMC_OxRdtase"/>
</dbReference>
<evidence type="ECO:0000313" key="4">
    <source>
        <dbReference type="Proteomes" id="UP000241074"/>
    </source>
</evidence>
<dbReference type="GO" id="GO:0050660">
    <property type="term" value="F:flavin adenine dinucleotide binding"/>
    <property type="evidence" value="ECO:0007669"/>
    <property type="project" value="InterPro"/>
</dbReference>
<dbReference type="EMBL" id="CP027860">
    <property type="protein sequence ID" value="AVP97290.1"/>
    <property type="molecule type" value="Genomic_DNA"/>
</dbReference>
<comment type="similarity">
    <text evidence="1">Belongs to the GMC oxidoreductase family.</text>
</comment>
<dbReference type="PIRSF" id="PIRSF000137">
    <property type="entry name" value="Alcohol_oxidase"/>
    <property type="match status" value="1"/>
</dbReference>
<dbReference type="InterPro" id="IPR036188">
    <property type="entry name" value="FAD/NAD-bd_sf"/>
</dbReference>
<dbReference type="Gene3D" id="3.30.560.10">
    <property type="entry name" value="Glucose Oxidase, domain 3"/>
    <property type="match status" value="1"/>
</dbReference>
<gene>
    <name evidence="3" type="ORF">C7S18_08835</name>
</gene>